<dbReference type="RefSeq" id="WP_241060683.1">
    <property type="nucleotide sequence ID" value="NZ_JAKWJU010000002.1"/>
</dbReference>
<evidence type="ECO:0000313" key="4">
    <source>
        <dbReference type="Proteomes" id="UP001166784"/>
    </source>
</evidence>
<gene>
    <name evidence="3" type="ORF">MMA15_16650</name>
</gene>
<keyword evidence="2" id="KW-0812">Transmembrane</keyword>
<keyword evidence="2" id="KW-0472">Membrane</keyword>
<evidence type="ECO:0008006" key="5">
    <source>
        <dbReference type="Google" id="ProtNLM"/>
    </source>
</evidence>
<protein>
    <recommendedName>
        <fullName evidence="5">Zinc ribbon domain-containing protein</fullName>
    </recommendedName>
</protein>
<evidence type="ECO:0000256" key="2">
    <source>
        <dbReference type="SAM" id="Phobius"/>
    </source>
</evidence>
<sequence length="294" mass="32212">MLTTCPHCGTRSPASSDACAGCGRALYPLTAPPPPPPFKFRTRTNYVRLGITLGVITLLVGAGTSSGMLMNRDDAADDRADSRISRYKMVDTGASPDPSPTTASASPKEKKKKEKKKEEESASPTPSPSKTSSKPPAPEPTKPPAPQLPAGFRKVVDDHGFSLAVMKGWQRQELSPTQIGYMAPAGDEYLHISEIASAPKASFIRFLETEQAMQESGNGYSRIRLAHNTFQGHNGARWEFTYVPESGEQMHVVQQAYIDDAGTEYTIYFEAAQRVWDSQEDLIFRTALDTWKQP</sequence>
<feature type="region of interest" description="Disordered" evidence="1">
    <location>
        <begin position="88"/>
        <end position="152"/>
    </location>
</feature>
<evidence type="ECO:0000313" key="3">
    <source>
        <dbReference type="EMBL" id="MCH6161954.1"/>
    </source>
</evidence>
<reference evidence="3" key="2">
    <citation type="journal article" date="2023" name="Int. J. Syst. Evol. Microbiol.">
        <title>Streptomyces marispadix sp. nov., isolated from marine beach sediment of the Northern Coast of Portugal.</title>
        <authorList>
            <person name="dos Santos J.D.N."/>
            <person name="Vitorino I.R."/>
            <person name="Kallscheuer N."/>
            <person name="Srivastava A."/>
            <person name="Krautwurst S."/>
            <person name="Marz M."/>
            <person name="Jogler C."/>
            <person name="Lobo Da Cunha A."/>
            <person name="Catita J."/>
            <person name="Goncalves H."/>
            <person name="Gonzalez I."/>
            <person name="Reyes F."/>
            <person name="Lage O.M."/>
        </authorList>
    </citation>
    <scope>NUCLEOTIDE SEQUENCE</scope>
    <source>
        <strain evidence="3">M600PL45_2</strain>
    </source>
</reference>
<feature type="compositionally biased region" description="Pro residues" evidence="1">
    <location>
        <begin position="135"/>
        <end position="147"/>
    </location>
</feature>
<dbReference type="EMBL" id="JAKWJU010000002">
    <property type="protein sequence ID" value="MCH6161954.1"/>
    <property type="molecule type" value="Genomic_DNA"/>
</dbReference>
<accession>A0ABS9T089</accession>
<organism evidence="3 4">
    <name type="scientific">Streptomyces marispadix</name>
    <dbReference type="NCBI Taxonomy" id="2922868"/>
    <lineage>
        <taxon>Bacteria</taxon>
        <taxon>Bacillati</taxon>
        <taxon>Actinomycetota</taxon>
        <taxon>Actinomycetes</taxon>
        <taxon>Kitasatosporales</taxon>
        <taxon>Streptomycetaceae</taxon>
        <taxon>Streptomyces</taxon>
    </lineage>
</organism>
<feature type="transmembrane region" description="Helical" evidence="2">
    <location>
        <begin position="46"/>
        <end position="69"/>
    </location>
</feature>
<name>A0ABS9T089_9ACTN</name>
<feature type="compositionally biased region" description="Low complexity" evidence="1">
    <location>
        <begin position="122"/>
        <end position="134"/>
    </location>
</feature>
<keyword evidence="2" id="KW-1133">Transmembrane helix</keyword>
<proteinExistence type="predicted"/>
<reference evidence="3" key="1">
    <citation type="submission" date="2022-03" db="EMBL/GenBank/DDBJ databases">
        <authorList>
            <person name="Santos J.D.N."/>
            <person name="Kallscheuer N."/>
            <person name="Jogler C."/>
            <person name="Lage O.M."/>
        </authorList>
    </citation>
    <scope>NUCLEOTIDE SEQUENCE</scope>
    <source>
        <strain evidence="3">M600PL45_2</strain>
    </source>
</reference>
<evidence type="ECO:0000256" key="1">
    <source>
        <dbReference type="SAM" id="MobiDB-lite"/>
    </source>
</evidence>
<comment type="caution">
    <text evidence="3">The sequence shown here is derived from an EMBL/GenBank/DDBJ whole genome shotgun (WGS) entry which is preliminary data.</text>
</comment>
<dbReference type="Proteomes" id="UP001166784">
    <property type="component" value="Unassembled WGS sequence"/>
</dbReference>
<feature type="compositionally biased region" description="Low complexity" evidence="1">
    <location>
        <begin position="91"/>
        <end position="106"/>
    </location>
</feature>
<keyword evidence="4" id="KW-1185">Reference proteome</keyword>